<proteinExistence type="predicted"/>
<sequence length="172" mass="20780">MSNNKRFYDHPILPELLYSIVYLYSNNIKIESKIFKVFVKYFENSDIFGFKFCKENFRKDITVTYKSLNITGSAYKVYNHLCIINIFIMCSNFLDYPELKELIDIYLTEDILHKISLNYPYAYTMYIESDFNTFNYKELFLSEDICLNMQILIIDFCEHPNLEFVLFDYLNF</sequence>
<dbReference type="EMBL" id="MK500301">
    <property type="protein sequence ID" value="QBK85033.1"/>
    <property type="molecule type" value="Genomic_DNA"/>
</dbReference>
<reference evidence="1" key="1">
    <citation type="journal article" date="2019" name="MBio">
        <title>Virus Genomes from Deep Sea Sediments Expand the Ocean Megavirome and Support Independent Origins of Viral Gigantism.</title>
        <authorList>
            <person name="Backstrom D."/>
            <person name="Yutin N."/>
            <person name="Jorgensen S.L."/>
            <person name="Dharamshi J."/>
            <person name="Homa F."/>
            <person name="Zaremba-Niedwiedzka K."/>
            <person name="Spang A."/>
            <person name="Wolf Y.I."/>
            <person name="Koonin E.V."/>
            <person name="Ettema T.J."/>
        </authorList>
    </citation>
    <scope>NUCLEOTIDE SEQUENCE</scope>
</reference>
<protein>
    <submittedName>
        <fullName evidence="1">Uncharacterized protein</fullName>
    </submittedName>
</protein>
<accession>A0A481YNY3</accession>
<gene>
    <name evidence="1" type="ORF">LCDPAC02_02320</name>
</gene>
<organism evidence="1">
    <name type="scientific">Pithovirus LCDPAC02</name>
    <dbReference type="NCBI Taxonomy" id="2506601"/>
    <lineage>
        <taxon>Viruses</taxon>
        <taxon>Pithoviruses</taxon>
    </lineage>
</organism>
<name>A0A481YNY3_9VIRU</name>
<evidence type="ECO:0000313" key="1">
    <source>
        <dbReference type="EMBL" id="QBK85033.1"/>
    </source>
</evidence>